<feature type="binding site" evidence="7">
    <location>
        <position position="135"/>
    </location>
    <ligand>
        <name>sn-glycerol 3-phosphate</name>
        <dbReference type="ChEBI" id="CHEBI:57597"/>
    </ligand>
</feature>
<dbReference type="SUPFAM" id="SSF51735">
    <property type="entry name" value="NAD(P)-binding Rossmann-fold domains"/>
    <property type="match status" value="1"/>
</dbReference>
<evidence type="ECO:0000256" key="4">
    <source>
        <dbReference type="ARBA" id="ARBA00023098"/>
    </source>
</evidence>
<dbReference type="SUPFAM" id="SSF48179">
    <property type="entry name" value="6-phosphogluconate dehydrogenase C-terminal domain-like"/>
    <property type="match status" value="1"/>
</dbReference>
<dbReference type="PROSITE" id="PS00957">
    <property type="entry name" value="NAD_G3PDH"/>
    <property type="match status" value="1"/>
</dbReference>
<evidence type="ECO:0000259" key="14">
    <source>
        <dbReference type="Pfam" id="PF07479"/>
    </source>
</evidence>
<dbReference type="EMBL" id="PCWN01000008">
    <property type="protein sequence ID" value="PIR03869.1"/>
    <property type="molecule type" value="Genomic_DNA"/>
</dbReference>
<dbReference type="HAMAP" id="MF_00394">
    <property type="entry name" value="NAD_Glyc3P_dehydrog"/>
    <property type="match status" value="1"/>
</dbReference>
<dbReference type="GO" id="GO:0006650">
    <property type="term" value="P:glycerophospholipid metabolic process"/>
    <property type="evidence" value="ECO:0007669"/>
    <property type="project" value="UniProtKB-UniRule"/>
</dbReference>
<dbReference type="GO" id="GO:0046167">
    <property type="term" value="P:glycerol-3-phosphate biosynthetic process"/>
    <property type="evidence" value="ECO:0007669"/>
    <property type="project" value="UniProtKB-UniRule"/>
</dbReference>
<dbReference type="PIRSF" id="PIRSF000114">
    <property type="entry name" value="Glycerol-3-P_dh"/>
    <property type="match status" value="1"/>
</dbReference>
<comment type="subcellular location">
    <subcellularLocation>
        <location evidence="7">Cytoplasm</location>
    </subcellularLocation>
</comment>
<keyword evidence="2 7" id="KW-0444">Lipid biosynthesis</keyword>
<evidence type="ECO:0000256" key="3">
    <source>
        <dbReference type="ARBA" id="ARBA00023002"/>
    </source>
</evidence>
<dbReference type="Proteomes" id="UP000229600">
    <property type="component" value="Unassembled WGS sequence"/>
</dbReference>
<dbReference type="Pfam" id="PF07479">
    <property type="entry name" value="NAD_Gly3P_dh_C"/>
    <property type="match status" value="1"/>
</dbReference>
<evidence type="ECO:0000256" key="6">
    <source>
        <dbReference type="ARBA" id="ARBA00023264"/>
    </source>
</evidence>
<feature type="binding site" evidence="7">
    <location>
        <position position="107"/>
    </location>
    <ligand>
        <name>sn-glycerol 3-phosphate</name>
        <dbReference type="ChEBI" id="CHEBI:57597"/>
    </ligand>
</feature>
<dbReference type="GO" id="GO:0005829">
    <property type="term" value="C:cytosol"/>
    <property type="evidence" value="ECO:0007669"/>
    <property type="project" value="TreeGrafter"/>
</dbReference>
<keyword evidence="5 7" id="KW-0594">Phospholipid biosynthesis</keyword>
<feature type="domain" description="Glycerol-3-phosphate dehydrogenase NAD-dependent C-terminal" evidence="14">
    <location>
        <begin position="179"/>
        <end position="319"/>
    </location>
</feature>
<dbReference type="GO" id="GO:0008654">
    <property type="term" value="P:phospholipid biosynthetic process"/>
    <property type="evidence" value="ECO:0007669"/>
    <property type="project" value="UniProtKB-KW"/>
</dbReference>
<dbReference type="Gene3D" id="3.40.50.720">
    <property type="entry name" value="NAD(P)-binding Rossmann-like Domain"/>
    <property type="match status" value="1"/>
</dbReference>
<keyword evidence="6 7" id="KW-1208">Phospholipid metabolism</keyword>
<feature type="binding site" evidence="7">
    <location>
        <position position="280"/>
    </location>
    <ligand>
        <name>NADPH</name>
        <dbReference type="ChEBI" id="CHEBI:57783"/>
    </ligand>
</feature>
<organism evidence="15 16">
    <name type="scientific">Candidatus Magasanikbacteria bacterium CG11_big_fil_rev_8_21_14_0_20_39_34</name>
    <dbReference type="NCBI Taxonomy" id="1974653"/>
    <lineage>
        <taxon>Bacteria</taxon>
        <taxon>Candidatus Magasanikiibacteriota</taxon>
    </lineage>
</organism>
<dbReference type="InterPro" id="IPR008927">
    <property type="entry name" value="6-PGluconate_DH-like_C_sf"/>
</dbReference>
<dbReference type="PRINTS" id="PR00077">
    <property type="entry name" value="GPDHDRGNASE"/>
</dbReference>
<name>A0A2H0N4N8_9BACT</name>
<dbReference type="InterPro" id="IPR006109">
    <property type="entry name" value="G3P_DH_NAD-dep_C"/>
</dbReference>
<feature type="binding site" evidence="9">
    <location>
        <position position="107"/>
    </location>
    <ligand>
        <name>substrate</name>
    </ligand>
</feature>
<dbReference type="Pfam" id="PF01210">
    <property type="entry name" value="NAD_Gly3P_dh_N"/>
    <property type="match status" value="1"/>
</dbReference>
<feature type="binding site" evidence="7">
    <location>
        <position position="254"/>
    </location>
    <ligand>
        <name>sn-glycerol 3-phosphate</name>
        <dbReference type="ChEBI" id="CHEBI:57597"/>
    </ligand>
</feature>
<dbReference type="InterPro" id="IPR011128">
    <property type="entry name" value="G3P_DH_NAD-dep_N"/>
</dbReference>
<feature type="binding site" evidence="9">
    <location>
        <begin position="254"/>
        <end position="255"/>
    </location>
    <ligand>
        <name>substrate</name>
    </ligand>
</feature>
<feature type="binding site" evidence="7">
    <location>
        <position position="278"/>
    </location>
    <ligand>
        <name>NADPH</name>
        <dbReference type="ChEBI" id="CHEBI:57783"/>
    </ligand>
</feature>
<dbReference type="EC" id="1.1.1.94" evidence="7"/>
<feature type="binding site" evidence="7">
    <location>
        <position position="253"/>
    </location>
    <ligand>
        <name>sn-glycerol 3-phosphate</name>
        <dbReference type="ChEBI" id="CHEBI:57597"/>
    </ligand>
</feature>
<dbReference type="GO" id="GO:0141152">
    <property type="term" value="F:glycerol-3-phosphate dehydrogenase (NAD+) activity"/>
    <property type="evidence" value="ECO:0007669"/>
    <property type="project" value="RHEA"/>
</dbReference>
<dbReference type="AlphaFoldDB" id="A0A2H0N4N8"/>
<dbReference type="NCBIfam" id="NF000940">
    <property type="entry name" value="PRK00094.1-2"/>
    <property type="match status" value="1"/>
</dbReference>
<dbReference type="UniPathway" id="UPA00940"/>
<protein>
    <recommendedName>
        <fullName evidence="7">Glycerol-3-phosphate dehydrogenase [NAD(P)+]</fullName>
        <ecNumber evidence="7">1.1.1.94</ecNumber>
    </recommendedName>
    <alternativeName>
        <fullName evidence="7">NAD(P)(+)-dependent glycerol-3-phosphate dehydrogenase</fullName>
    </alternativeName>
    <alternativeName>
        <fullName evidence="7">NAD(P)H-dependent dihydroxyacetone-phosphate reductase</fullName>
    </alternativeName>
</protein>
<feature type="active site" description="Proton acceptor" evidence="7 8">
    <location>
        <position position="190"/>
    </location>
</feature>
<keyword evidence="3 7" id="KW-0560">Oxidoreductase</keyword>
<feature type="binding site" evidence="7">
    <location>
        <position position="190"/>
    </location>
    <ligand>
        <name>sn-glycerol 3-phosphate</name>
        <dbReference type="ChEBI" id="CHEBI:57597"/>
    </ligand>
</feature>
<evidence type="ECO:0000256" key="7">
    <source>
        <dbReference type="HAMAP-Rule" id="MF_00394"/>
    </source>
</evidence>
<feature type="binding site" evidence="7">
    <location>
        <position position="255"/>
    </location>
    <ligand>
        <name>sn-glycerol 3-phosphate</name>
        <dbReference type="ChEBI" id="CHEBI:57597"/>
    </ligand>
</feature>
<evidence type="ECO:0000256" key="2">
    <source>
        <dbReference type="ARBA" id="ARBA00022516"/>
    </source>
</evidence>
<keyword evidence="4 7" id="KW-0443">Lipid metabolism</keyword>
<comment type="catalytic activity">
    <reaction evidence="7 12">
        <text>sn-glycerol 3-phosphate + NADP(+) = dihydroxyacetone phosphate + NADPH + H(+)</text>
        <dbReference type="Rhea" id="RHEA:11096"/>
        <dbReference type="ChEBI" id="CHEBI:15378"/>
        <dbReference type="ChEBI" id="CHEBI:57597"/>
        <dbReference type="ChEBI" id="CHEBI:57642"/>
        <dbReference type="ChEBI" id="CHEBI:57783"/>
        <dbReference type="ChEBI" id="CHEBI:58349"/>
        <dbReference type="EC" id="1.1.1.94"/>
    </reaction>
</comment>
<comment type="caution">
    <text evidence="7">Lacks conserved residue(s) required for the propagation of feature annotation.</text>
</comment>
<dbReference type="GO" id="GO:0046168">
    <property type="term" value="P:glycerol-3-phosphate catabolic process"/>
    <property type="evidence" value="ECO:0007669"/>
    <property type="project" value="InterPro"/>
</dbReference>
<sequence>MKIAILGAGAMGTTMAEVAARNNHNVFLWNWEGDLTPLRQIDKWRENKKYLPGFLLHKGIIPEKSLESTLMGAQVVCFAVPTAVIASIFTSCKPFIDKKSILVDMAKGLDGKTSRPITTIMGKVFPKNPLVVMSGPAVALDIMKGYYTQMDLASQKRKAAKTVQEIFSSSTMGFDLRDDVVGVELAGAFKNVYAIALGLCDGLGYGLNTKAAFLTHAMEEMACVVEAFGGKRKTVYGLSGFGDLIGTALSDNSRNRCFGEYLGRGLSVEKALKKVGKVVEGKSATFALISFAKKKNKNVPLANMVSSILSGEVSARCALETYLQSHF</sequence>
<feature type="binding site" evidence="10">
    <location>
        <position position="254"/>
    </location>
    <ligand>
        <name>NAD(+)</name>
        <dbReference type="ChEBI" id="CHEBI:57540"/>
    </ligand>
</feature>
<evidence type="ECO:0000256" key="8">
    <source>
        <dbReference type="PIRSR" id="PIRSR000114-1"/>
    </source>
</evidence>
<evidence type="ECO:0000313" key="15">
    <source>
        <dbReference type="EMBL" id="PIR03869.1"/>
    </source>
</evidence>
<gene>
    <name evidence="7" type="primary">gpsA</name>
    <name evidence="15" type="ORF">COV59_04350</name>
</gene>
<comment type="caution">
    <text evidence="15">The sequence shown here is derived from an EMBL/GenBank/DDBJ whole genome shotgun (WGS) entry which is preliminary data.</text>
</comment>
<dbReference type="InterPro" id="IPR006168">
    <property type="entry name" value="G3P_DH_NAD-dep"/>
</dbReference>
<reference evidence="15 16" key="1">
    <citation type="submission" date="2017-09" db="EMBL/GenBank/DDBJ databases">
        <title>Depth-based differentiation of microbial function through sediment-hosted aquifers and enrichment of novel symbionts in the deep terrestrial subsurface.</title>
        <authorList>
            <person name="Probst A.J."/>
            <person name="Ladd B."/>
            <person name="Jarett J.K."/>
            <person name="Geller-Mcgrath D.E."/>
            <person name="Sieber C.M."/>
            <person name="Emerson J.B."/>
            <person name="Anantharaman K."/>
            <person name="Thomas B.C."/>
            <person name="Malmstrom R."/>
            <person name="Stieglmeier M."/>
            <person name="Klingl A."/>
            <person name="Woyke T."/>
            <person name="Ryan C.M."/>
            <person name="Banfield J.F."/>
        </authorList>
    </citation>
    <scope>NUCLEOTIDE SEQUENCE [LARGE SCALE GENOMIC DNA]</scope>
    <source>
        <strain evidence="15">CG11_big_fil_rev_8_21_14_0_20_39_34</strain>
    </source>
</reference>
<dbReference type="InterPro" id="IPR036291">
    <property type="entry name" value="NAD(P)-bd_dom_sf"/>
</dbReference>
<feature type="binding site" evidence="7">
    <location>
        <position position="243"/>
    </location>
    <ligand>
        <name>sn-glycerol 3-phosphate</name>
        <dbReference type="ChEBI" id="CHEBI:57597"/>
    </ligand>
</feature>
<evidence type="ECO:0000259" key="13">
    <source>
        <dbReference type="Pfam" id="PF01210"/>
    </source>
</evidence>
<evidence type="ECO:0000256" key="1">
    <source>
        <dbReference type="ARBA" id="ARBA00011009"/>
    </source>
</evidence>
<keyword evidence="7" id="KW-0521">NADP</keyword>
<keyword evidence="7" id="KW-0963">Cytoplasm</keyword>
<comment type="similarity">
    <text evidence="1 7 11">Belongs to the NAD-dependent glycerol-3-phosphate dehydrogenase family.</text>
</comment>
<evidence type="ECO:0000256" key="10">
    <source>
        <dbReference type="PIRSR" id="PIRSR000114-3"/>
    </source>
</evidence>
<feature type="binding site" evidence="10">
    <location>
        <begin position="7"/>
        <end position="12"/>
    </location>
    <ligand>
        <name>NAD(+)</name>
        <dbReference type="ChEBI" id="CHEBI:57540"/>
    </ligand>
</feature>
<feature type="binding site" evidence="10">
    <location>
        <position position="139"/>
    </location>
    <ligand>
        <name>NAD(+)</name>
        <dbReference type="ChEBI" id="CHEBI:57540"/>
    </ligand>
</feature>
<dbReference type="PANTHER" id="PTHR11728:SF1">
    <property type="entry name" value="GLYCEROL-3-PHOSPHATE DEHYDROGENASE [NAD(+)] 2, CHLOROPLASTIC"/>
    <property type="match status" value="1"/>
</dbReference>
<evidence type="ECO:0000256" key="9">
    <source>
        <dbReference type="PIRSR" id="PIRSR000114-2"/>
    </source>
</evidence>
<dbReference type="Gene3D" id="1.10.1040.10">
    <property type="entry name" value="N-(1-d-carboxylethyl)-l-norvaline Dehydrogenase, domain 2"/>
    <property type="match status" value="1"/>
</dbReference>
<dbReference type="GO" id="GO:0141153">
    <property type="term" value="F:glycerol-3-phosphate dehydrogenase (NADP+) activity"/>
    <property type="evidence" value="ECO:0007669"/>
    <property type="project" value="RHEA"/>
</dbReference>
<feature type="binding site" evidence="7">
    <location>
        <position position="107"/>
    </location>
    <ligand>
        <name>NADPH</name>
        <dbReference type="ChEBI" id="CHEBI:57783"/>
    </ligand>
</feature>
<feature type="binding site" evidence="7">
    <location>
        <position position="139"/>
    </location>
    <ligand>
        <name>NADPH</name>
        <dbReference type="ChEBI" id="CHEBI:57783"/>
    </ligand>
</feature>
<evidence type="ECO:0000256" key="11">
    <source>
        <dbReference type="RuleBase" id="RU000437"/>
    </source>
</evidence>
<keyword evidence="7 10" id="KW-0520">NAD</keyword>
<dbReference type="PANTHER" id="PTHR11728">
    <property type="entry name" value="GLYCEROL-3-PHOSPHATE DEHYDROGENASE"/>
    <property type="match status" value="1"/>
</dbReference>
<evidence type="ECO:0000256" key="5">
    <source>
        <dbReference type="ARBA" id="ARBA00023209"/>
    </source>
</evidence>
<comment type="catalytic activity">
    <reaction evidence="7">
        <text>sn-glycerol 3-phosphate + NAD(+) = dihydroxyacetone phosphate + NADH + H(+)</text>
        <dbReference type="Rhea" id="RHEA:11092"/>
        <dbReference type="ChEBI" id="CHEBI:15378"/>
        <dbReference type="ChEBI" id="CHEBI:57540"/>
        <dbReference type="ChEBI" id="CHEBI:57597"/>
        <dbReference type="ChEBI" id="CHEBI:57642"/>
        <dbReference type="ChEBI" id="CHEBI:57945"/>
        <dbReference type="EC" id="1.1.1.94"/>
    </reaction>
</comment>
<dbReference type="GO" id="GO:0005975">
    <property type="term" value="P:carbohydrate metabolic process"/>
    <property type="evidence" value="ECO:0007669"/>
    <property type="project" value="InterPro"/>
</dbReference>
<dbReference type="NCBIfam" id="NF000942">
    <property type="entry name" value="PRK00094.1-4"/>
    <property type="match status" value="1"/>
</dbReference>
<feature type="domain" description="Glycerol-3-phosphate dehydrogenase NAD-dependent N-terminal" evidence="13">
    <location>
        <begin position="2"/>
        <end position="159"/>
    </location>
</feature>
<accession>A0A2H0N4N8</accession>
<proteinExistence type="inferred from homology"/>
<evidence type="ECO:0000313" key="16">
    <source>
        <dbReference type="Proteomes" id="UP000229600"/>
    </source>
</evidence>
<feature type="binding site" evidence="7">
    <location>
        <position position="50"/>
    </location>
    <ligand>
        <name>NADPH</name>
        <dbReference type="ChEBI" id="CHEBI:57783"/>
    </ligand>
</feature>
<dbReference type="GO" id="GO:0051287">
    <property type="term" value="F:NAD binding"/>
    <property type="evidence" value="ECO:0007669"/>
    <property type="project" value="InterPro"/>
</dbReference>
<comment type="function">
    <text evidence="7">Catalyzes the reduction of the glycolytic intermediate dihydroxyacetone phosphate (DHAP) to sn-glycerol 3-phosphate (G3P), the key precursor for phospholipid synthesis.</text>
</comment>
<feature type="binding site" evidence="7">
    <location>
        <position position="254"/>
    </location>
    <ligand>
        <name>NADPH</name>
        <dbReference type="ChEBI" id="CHEBI:57783"/>
    </ligand>
</feature>
<feature type="binding site" evidence="10">
    <location>
        <position position="277"/>
    </location>
    <ligand>
        <name>NAD(+)</name>
        <dbReference type="ChEBI" id="CHEBI:57540"/>
    </ligand>
</feature>
<dbReference type="InterPro" id="IPR013328">
    <property type="entry name" value="6PGD_dom2"/>
</dbReference>
<keyword evidence="7" id="KW-0547">Nucleotide-binding</keyword>
<evidence type="ECO:0000256" key="12">
    <source>
        <dbReference type="RuleBase" id="RU000439"/>
    </source>
</evidence>
<comment type="pathway">
    <text evidence="7">Membrane lipid metabolism; glycerophospholipid metabolism.</text>
</comment>